<feature type="transmembrane region" description="Helical" evidence="1">
    <location>
        <begin position="89"/>
        <end position="107"/>
    </location>
</feature>
<accession>A0A554MU31</accession>
<evidence type="ECO:0000313" key="3">
    <source>
        <dbReference type="Proteomes" id="UP000319894"/>
    </source>
</evidence>
<sequence>MDTENRQKVMALDERIILLLDEYSVSLLRYSLAVIFFWFGVLKPIGVSSATEIVSKTVYFLPPELFVPVLGVWEMLIGVCLLHERLLRAGIALLLLQIAGTFLPLVLLPDVSFTTFPLVPSLEGQYILKNLVLISGALVVASYSLDPIPDSE</sequence>
<evidence type="ECO:0000256" key="1">
    <source>
        <dbReference type="SAM" id="Phobius"/>
    </source>
</evidence>
<comment type="caution">
    <text evidence="2">The sequence shown here is derived from an EMBL/GenBank/DDBJ whole genome shotgun (WGS) entry which is preliminary data.</text>
</comment>
<keyword evidence="1" id="KW-0812">Transmembrane</keyword>
<feature type="transmembrane region" description="Helical" evidence="1">
    <location>
        <begin position="27"/>
        <end position="45"/>
    </location>
</feature>
<keyword evidence="1" id="KW-0472">Membrane</keyword>
<proteinExistence type="predicted"/>
<reference evidence="2 3" key="1">
    <citation type="submission" date="2018-06" db="EMBL/GenBank/DDBJ databases">
        <title>Natronomonas sp. F16-60 a new haloarchaeon isolated from a solar saltern of Isla Cristina, Huelva, Spain.</title>
        <authorList>
            <person name="Duran-Viseras A."/>
            <person name="Sanchez-Porro C."/>
            <person name="Ventosa A."/>
        </authorList>
    </citation>
    <scope>NUCLEOTIDE SEQUENCE [LARGE SCALE GENOMIC DNA]</scope>
    <source>
        <strain evidence="2 3">F16-60</strain>
    </source>
</reference>
<organism evidence="2 3">
    <name type="scientific">Haloglomus irregulare</name>
    <dbReference type="NCBI Taxonomy" id="2234134"/>
    <lineage>
        <taxon>Archaea</taxon>
        <taxon>Methanobacteriati</taxon>
        <taxon>Methanobacteriota</taxon>
        <taxon>Stenosarchaea group</taxon>
        <taxon>Halobacteria</taxon>
        <taxon>Halobacteriales</taxon>
        <taxon>Natronomonadaceae</taxon>
        <taxon>Haloglomus</taxon>
    </lineage>
</organism>
<dbReference type="InParanoid" id="A0A554MU31"/>
<gene>
    <name evidence="2" type="ORF">DP107_18935</name>
</gene>
<keyword evidence="3" id="KW-1185">Reference proteome</keyword>
<feature type="transmembrane region" description="Helical" evidence="1">
    <location>
        <begin position="65"/>
        <end position="82"/>
    </location>
</feature>
<evidence type="ECO:0000313" key="2">
    <source>
        <dbReference type="EMBL" id="TSD08635.1"/>
    </source>
</evidence>
<protein>
    <recommendedName>
        <fullName evidence="4">DoxX family protein</fullName>
    </recommendedName>
</protein>
<dbReference type="EMBL" id="QMDX01000032">
    <property type="protein sequence ID" value="TSD08635.1"/>
    <property type="molecule type" value="Genomic_DNA"/>
</dbReference>
<dbReference type="AlphaFoldDB" id="A0A554MU31"/>
<evidence type="ECO:0008006" key="4">
    <source>
        <dbReference type="Google" id="ProtNLM"/>
    </source>
</evidence>
<dbReference type="Proteomes" id="UP000319894">
    <property type="component" value="Unassembled WGS sequence"/>
</dbReference>
<name>A0A554MU31_9EURY</name>
<keyword evidence="1" id="KW-1133">Transmembrane helix</keyword>